<evidence type="ECO:0000313" key="2">
    <source>
        <dbReference type="EMBL" id="SDC21185.1"/>
    </source>
</evidence>
<keyword evidence="1" id="KW-0812">Transmembrane</keyword>
<feature type="transmembrane region" description="Helical" evidence="1">
    <location>
        <begin position="424"/>
        <end position="445"/>
    </location>
</feature>
<name>A0A1G6JRX9_9FIRM</name>
<organism evidence="2 3">
    <name type="scientific">Succiniclasticum ruminis</name>
    <dbReference type="NCBI Taxonomy" id="40841"/>
    <lineage>
        <taxon>Bacteria</taxon>
        <taxon>Bacillati</taxon>
        <taxon>Bacillota</taxon>
        <taxon>Negativicutes</taxon>
        <taxon>Acidaminococcales</taxon>
        <taxon>Acidaminococcaceae</taxon>
        <taxon>Succiniclasticum</taxon>
    </lineage>
</organism>
<keyword evidence="1" id="KW-0472">Membrane</keyword>
<dbReference type="Proteomes" id="UP000198943">
    <property type="component" value="Unassembled WGS sequence"/>
</dbReference>
<dbReference type="AlphaFoldDB" id="A0A1G6JRX9"/>
<evidence type="ECO:0000313" key="3">
    <source>
        <dbReference type="Proteomes" id="UP000198943"/>
    </source>
</evidence>
<protein>
    <recommendedName>
        <fullName evidence="4">Replication restart DNA helicase PriA</fullName>
    </recommendedName>
</protein>
<dbReference type="RefSeq" id="WP_093729669.1">
    <property type="nucleotide sequence ID" value="NZ_FMYW01000003.1"/>
</dbReference>
<keyword evidence="1" id="KW-1133">Transmembrane helix</keyword>
<feature type="transmembrane region" description="Helical" evidence="1">
    <location>
        <begin position="541"/>
        <end position="561"/>
    </location>
</feature>
<dbReference type="OrthoDB" id="2016983at2"/>
<accession>A0A1G6JRX9</accession>
<feature type="transmembrane region" description="Helical" evidence="1">
    <location>
        <begin position="457"/>
        <end position="477"/>
    </location>
</feature>
<proteinExistence type="predicted"/>
<dbReference type="EMBL" id="FMYW01000003">
    <property type="protein sequence ID" value="SDC21185.1"/>
    <property type="molecule type" value="Genomic_DNA"/>
</dbReference>
<reference evidence="3" key="1">
    <citation type="submission" date="2016-10" db="EMBL/GenBank/DDBJ databases">
        <authorList>
            <person name="Varghese N."/>
            <person name="Submissions S."/>
        </authorList>
    </citation>
    <scope>NUCLEOTIDE SEQUENCE [LARGE SCALE GENOMIC DNA]</scope>
    <source>
        <strain evidence="3">DSM 11005</strain>
    </source>
</reference>
<evidence type="ECO:0000256" key="1">
    <source>
        <dbReference type="SAM" id="Phobius"/>
    </source>
</evidence>
<evidence type="ECO:0008006" key="4">
    <source>
        <dbReference type="Google" id="ProtNLM"/>
    </source>
</evidence>
<feature type="transmembrane region" description="Helical" evidence="1">
    <location>
        <begin position="313"/>
        <end position="331"/>
    </location>
</feature>
<feature type="transmembrane region" description="Helical" evidence="1">
    <location>
        <begin position="337"/>
        <end position="354"/>
    </location>
</feature>
<gene>
    <name evidence="2" type="ORF">SAMN04487864_103231</name>
</gene>
<sequence>MEETRKKMNPLRIFCKNCGAPAGFDIIRQTYSCPNCGQVSGIQEVERKMSQWRDLNKKNIKADSAGQALEEHSCPTCGAQVIFKAGEASGTCDFCGSKLIRKDLLRPDQMPELIIPFFITPEEAKKRMLEWAHENEKTPEGEAVLANIDQFKGYYLPYQLARGPVAATVTRDETNRSYYCDGYLDGTAVNTSKQLDNLTLNAMEPFDWSEARPFEYGYIAGQNVKLSDISDAQTEKRILQEVEEDFLPEVERVMQTEGVDIRLRSGNLLTMPVLLPVYFIKAKYKDTGVTAVMNGQTGRIAVSTGREKKSRPWLWNWFLYTLGTFLLLTFLFGNAWVGLYITSVPFIIYGVMFSQNGSEVVRSIVLKTEAAKAERKGNTLSIAEGEDVLENPYDNTPVFRERNDDGKLVPVHLRFYPLSRMISIIVNTFVTVFLPAIIAAFFRWVSMKEGEKFMDSFSPGYGAAWYCIAFIIALLYLSKGLRMDAFDHPFIYEILENGKEKLIGDSDSRKLTVLSMFGVGVKDENGESWGLIKTLRMMGGMGLFLGGALLFILIGSTAAIIM</sequence>
<keyword evidence="3" id="KW-1185">Reference proteome</keyword>